<dbReference type="Gene3D" id="2.40.50.140">
    <property type="entry name" value="Nucleic acid-binding proteins"/>
    <property type="match status" value="1"/>
</dbReference>
<gene>
    <name evidence="1" type="ORF">HNR38_002599</name>
</gene>
<evidence type="ECO:0000313" key="2">
    <source>
        <dbReference type="Proteomes" id="UP000591735"/>
    </source>
</evidence>
<dbReference type="EMBL" id="JACHFE010000006">
    <property type="protein sequence ID" value="MBB5322104.1"/>
    <property type="molecule type" value="Genomic_DNA"/>
</dbReference>
<accession>A0A840U8S1</accession>
<dbReference type="Proteomes" id="UP000591735">
    <property type="component" value="Unassembled WGS sequence"/>
</dbReference>
<reference evidence="1 2" key="1">
    <citation type="submission" date="2020-08" db="EMBL/GenBank/DDBJ databases">
        <title>Genomic Encyclopedia of Type Strains, Phase IV (KMG-IV): sequencing the most valuable type-strain genomes for metagenomic binning, comparative biology and taxonomic classification.</title>
        <authorList>
            <person name="Goeker M."/>
        </authorList>
    </citation>
    <scope>NUCLEOTIDE SEQUENCE [LARGE SCALE GENOMIC DNA]</scope>
    <source>
        <strain evidence="1 2">DSM 22359</strain>
    </source>
</reference>
<dbReference type="InterPro" id="IPR012340">
    <property type="entry name" value="NA-bd_OB-fold"/>
</dbReference>
<name>A0A840U8S1_9GAMM</name>
<proteinExistence type="predicted"/>
<dbReference type="AlphaFoldDB" id="A0A840U8S1"/>
<evidence type="ECO:0000313" key="1">
    <source>
        <dbReference type="EMBL" id="MBB5322104.1"/>
    </source>
</evidence>
<comment type="caution">
    <text evidence="1">The sequence shown here is derived from an EMBL/GenBank/DDBJ whole genome shotgun (WGS) entry which is preliminary data.</text>
</comment>
<organism evidence="1 2">
    <name type="scientific">Marinobacter oulmenensis</name>
    <dbReference type="NCBI Taxonomy" id="643747"/>
    <lineage>
        <taxon>Bacteria</taxon>
        <taxon>Pseudomonadati</taxon>
        <taxon>Pseudomonadota</taxon>
        <taxon>Gammaproteobacteria</taxon>
        <taxon>Pseudomonadales</taxon>
        <taxon>Marinobacteraceae</taxon>
        <taxon>Marinobacter</taxon>
    </lineage>
</organism>
<keyword evidence="2" id="KW-1185">Reference proteome</keyword>
<sequence>MVYLDGETGLAPGEIVQAVVEHADEHDLWGVLA</sequence>
<protein>
    <submittedName>
        <fullName evidence="1">Uncharacterized protein</fullName>
    </submittedName>
</protein>